<keyword evidence="6 9" id="KW-0812">Transmembrane</keyword>
<evidence type="ECO:0000259" key="10">
    <source>
        <dbReference type="Pfam" id="PF02501"/>
    </source>
</evidence>
<dbReference type="Pfam" id="PF07963">
    <property type="entry name" value="N_methyl"/>
    <property type="match status" value="1"/>
</dbReference>
<accession>A0A1T0CGT6</accession>
<organism evidence="11 12">
    <name type="scientific">Lwoffella lincolnii</name>
    <dbReference type="NCBI Taxonomy" id="90241"/>
    <lineage>
        <taxon>Bacteria</taxon>
        <taxon>Pseudomonadati</taxon>
        <taxon>Pseudomonadota</taxon>
        <taxon>Gammaproteobacteria</taxon>
        <taxon>Moraxellales</taxon>
        <taxon>Moraxellaceae</taxon>
        <taxon>Lwoffella</taxon>
    </lineage>
</organism>
<dbReference type="InterPro" id="IPR003413">
    <property type="entry name" value="T2SS_GspI_C"/>
</dbReference>
<name>A0A1T0CGT6_9GAMM</name>
<dbReference type="PANTHER" id="PTHR38779:SF2">
    <property type="entry name" value="TYPE II SECRETION SYSTEM PROTEIN I-RELATED"/>
    <property type="match status" value="1"/>
</dbReference>
<dbReference type="NCBIfam" id="TIGR01707">
    <property type="entry name" value="gspI"/>
    <property type="match status" value="1"/>
</dbReference>
<keyword evidence="8 9" id="KW-0472">Membrane</keyword>
<dbReference type="RefSeq" id="WP_078306534.1">
    <property type="nucleotide sequence ID" value="NZ_MUYT01000004.1"/>
</dbReference>
<dbReference type="GO" id="GO:0005886">
    <property type="term" value="C:plasma membrane"/>
    <property type="evidence" value="ECO:0007669"/>
    <property type="project" value="UniProtKB-SubCell"/>
</dbReference>
<comment type="caution">
    <text evidence="11">The sequence shown here is derived from an EMBL/GenBank/DDBJ whole genome shotgun (WGS) entry which is preliminary data.</text>
</comment>
<evidence type="ECO:0000256" key="6">
    <source>
        <dbReference type="ARBA" id="ARBA00022692"/>
    </source>
</evidence>
<dbReference type="InterPro" id="IPR045584">
    <property type="entry name" value="Pilin-like"/>
</dbReference>
<evidence type="ECO:0000256" key="7">
    <source>
        <dbReference type="ARBA" id="ARBA00022989"/>
    </source>
</evidence>
<dbReference type="Proteomes" id="UP000191094">
    <property type="component" value="Unassembled WGS sequence"/>
</dbReference>
<keyword evidence="5 9" id="KW-0997">Cell inner membrane</keyword>
<dbReference type="STRING" id="90241.B0682_02530"/>
<comment type="subcellular location">
    <subcellularLocation>
        <location evidence="1 9">Cell inner membrane</location>
        <topology evidence="1 9">Single-pass membrane protein</topology>
    </subcellularLocation>
</comment>
<dbReference type="InterPro" id="IPR010052">
    <property type="entry name" value="T2SS_protein-GspI"/>
</dbReference>
<keyword evidence="4 9" id="KW-0488">Methylation</keyword>
<dbReference type="GO" id="GO:0015627">
    <property type="term" value="C:type II protein secretion system complex"/>
    <property type="evidence" value="ECO:0007669"/>
    <property type="project" value="UniProtKB-UniRule"/>
</dbReference>
<evidence type="ECO:0000313" key="12">
    <source>
        <dbReference type="Proteomes" id="UP000191094"/>
    </source>
</evidence>
<dbReference type="OrthoDB" id="6712888at2"/>
<dbReference type="Gene3D" id="3.30.1300.30">
    <property type="entry name" value="GSPII I/J protein-like"/>
    <property type="match status" value="1"/>
</dbReference>
<keyword evidence="3" id="KW-1003">Cell membrane</keyword>
<protein>
    <recommendedName>
        <fullName evidence="9">Type II secretion system protein I</fullName>
        <shortName evidence="9">T2SS minor pseudopilin I</shortName>
    </recommendedName>
</protein>
<comment type="subunit">
    <text evidence="9">Type II secretion is composed of four main components: the outer membrane complex, the inner membrane complex, the cytoplasmic secretion ATPase and the periplasm-spanning pseudopilus.</text>
</comment>
<evidence type="ECO:0000313" key="11">
    <source>
        <dbReference type="EMBL" id="OOS21576.1"/>
    </source>
</evidence>
<dbReference type="AlphaFoldDB" id="A0A1T0CGT6"/>
<dbReference type="NCBIfam" id="TIGR02532">
    <property type="entry name" value="IV_pilin_GFxxxE"/>
    <property type="match status" value="1"/>
</dbReference>
<reference evidence="11 12" key="1">
    <citation type="submission" date="2017-02" db="EMBL/GenBank/DDBJ databases">
        <title>Draft genome sequence of Moraxella lincolnii CCUG 9405T type strain.</title>
        <authorList>
            <person name="Salva-Serra F."/>
            <person name="Engstrom-Jakobsson H."/>
            <person name="Thorell K."/>
            <person name="Jaen-Luchoro D."/>
            <person name="Gonzales-Siles L."/>
            <person name="Karlsson R."/>
            <person name="Yazdan S."/>
            <person name="Boulund F."/>
            <person name="Johnning A."/>
            <person name="Engstrand L."/>
            <person name="Kristiansson E."/>
            <person name="Moore E."/>
        </authorList>
    </citation>
    <scope>NUCLEOTIDE SEQUENCE [LARGE SCALE GENOMIC DNA]</scope>
    <source>
        <strain evidence="11 12">CCUG 9405</strain>
    </source>
</reference>
<dbReference type="Pfam" id="PF02501">
    <property type="entry name" value="T2SSI"/>
    <property type="match status" value="1"/>
</dbReference>
<dbReference type="SUPFAM" id="SSF54523">
    <property type="entry name" value="Pili subunits"/>
    <property type="match status" value="1"/>
</dbReference>
<sequence length="153" mass="16768">MNAINTVNTTQRIGQQNGFTLIEVMVALAILAVVAVAASQASMGYLRTVEGMKSRTYAQFVAQNAAVQLRINQDWPQANRSENITQQGHAWHVQYQIVTDLPNLPDNLQVIDIIVSPANQANISQASDDTRIATVGSQIRLVLNKPSPFNQIN</sequence>
<gene>
    <name evidence="11" type="ORF">B0682_02530</name>
</gene>
<evidence type="ECO:0000256" key="1">
    <source>
        <dbReference type="ARBA" id="ARBA00004377"/>
    </source>
</evidence>
<comment type="similarity">
    <text evidence="2 9">Belongs to the GSP I family.</text>
</comment>
<evidence type="ECO:0000256" key="4">
    <source>
        <dbReference type="ARBA" id="ARBA00022481"/>
    </source>
</evidence>
<keyword evidence="12" id="KW-1185">Reference proteome</keyword>
<comment type="PTM">
    <text evidence="9">Cleaved by prepilin peptidase.</text>
</comment>
<dbReference type="InterPro" id="IPR012902">
    <property type="entry name" value="N_methyl_site"/>
</dbReference>
<evidence type="ECO:0000256" key="8">
    <source>
        <dbReference type="ARBA" id="ARBA00023136"/>
    </source>
</evidence>
<comment type="function">
    <text evidence="9">Component of the type II secretion system required for the energy-dependent secretion of extracellular factors such as proteases and toxins from the periplasm.</text>
</comment>
<feature type="domain" description="Type II secretion system protein GspI C-terminal" evidence="10">
    <location>
        <begin position="52"/>
        <end position="121"/>
    </location>
</feature>
<evidence type="ECO:0000256" key="5">
    <source>
        <dbReference type="ARBA" id="ARBA00022519"/>
    </source>
</evidence>
<proteinExistence type="inferred from homology"/>
<dbReference type="EMBL" id="MUYT01000004">
    <property type="protein sequence ID" value="OOS21576.1"/>
    <property type="molecule type" value="Genomic_DNA"/>
</dbReference>
<feature type="transmembrane region" description="Helical" evidence="9">
    <location>
        <begin position="24"/>
        <end position="46"/>
    </location>
</feature>
<evidence type="ECO:0000256" key="9">
    <source>
        <dbReference type="RuleBase" id="RU368030"/>
    </source>
</evidence>
<dbReference type="PANTHER" id="PTHR38779">
    <property type="entry name" value="TYPE II SECRETION SYSTEM PROTEIN I-RELATED"/>
    <property type="match status" value="1"/>
</dbReference>
<evidence type="ECO:0000256" key="2">
    <source>
        <dbReference type="ARBA" id="ARBA00008358"/>
    </source>
</evidence>
<keyword evidence="7 9" id="KW-1133">Transmembrane helix</keyword>
<evidence type="ECO:0000256" key="3">
    <source>
        <dbReference type="ARBA" id="ARBA00022475"/>
    </source>
</evidence>
<dbReference type="GO" id="GO:0015628">
    <property type="term" value="P:protein secretion by the type II secretion system"/>
    <property type="evidence" value="ECO:0007669"/>
    <property type="project" value="UniProtKB-UniRule"/>
</dbReference>